<dbReference type="EMBL" id="KQ982748">
    <property type="protein sequence ID" value="KYQ51281.1"/>
    <property type="molecule type" value="Genomic_DNA"/>
</dbReference>
<evidence type="ECO:0000313" key="2">
    <source>
        <dbReference type="Proteomes" id="UP000075809"/>
    </source>
</evidence>
<dbReference type="AlphaFoldDB" id="A0A151WU59"/>
<name>A0A151WU59_9HYME</name>
<sequence>MIYGGIIPEQLFHEGFITDFASIPKIRELSRNFATSAASTASNTFNDFRTRIDNLRTVLSQRINIPPEYPILHRIMHGDIWPNVAGPAPIVSGRIISPRPIGNYRGIGDSIGAASAGAASSAASRRLAKY</sequence>
<proteinExistence type="predicted"/>
<evidence type="ECO:0000313" key="1">
    <source>
        <dbReference type="EMBL" id="KYQ51281.1"/>
    </source>
</evidence>
<keyword evidence="2" id="KW-1185">Reference proteome</keyword>
<reference evidence="1 2" key="1">
    <citation type="submission" date="2015-09" db="EMBL/GenBank/DDBJ databases">
        <title>Trachymyrmex zeteki WGS genome.</title>
        <authorList>
            <person name="Nygaard S."/>
            <person name="Hu H."/>
            <person name="Boomsma J."/>
            <person name="Zhang G."/>
        </authorList>
    </citation>
    <scope>NUCLEOTIDE SEQUENCE [LARGE SCALE GENOMIC DNA]</scope>
    <source>
        <strain evidence="1">Tzet28-1</strain>
        <tissue evidence="1">Whole body</tissue>
    </source>
</reference>
<accession>A0A151WU59</accession>
<dbReference type="Proteomes" id="UP000075809">
    <property type="component" value="Unassembled WGS sequence"/>
</dbReference>
<protein>
    <submittedName>
        <fullName evidence="1">Uncharacterized protein</fullName>
    </submittedName>
</protein>
<organism evidence="1 2">
    <name type="scientific">Mycetomoellerius zeteki</name>
    <dbReference type="NCBI Taxonomy" id="64791"/>
    <lineage>
        <taxon>Eukaryota</taxon>
        <taxon>Metazoa</taxon>
        <taxon>Ecdysozoa</taxon>
        <taxon>Arthropoda</taxon>
        <taxon>Hexapoda</taxon>
        <taxon>Insecta</taxon>
        <taxon>Pterygota</taxon>
        <taxon>Neoptera</taxon>
        <taxon>Endopterygota</taxon>
        <taxon>Hymenoptera</taxon>
        <taxon>Apocrita</taxon>
        <taxon>Aculeata</taxon>
        <taxon>Formicoidea</taxon>
        <taxon>Formicidae</taxon>
        <taxon>Myrmicinae</taxon>
        <taxon>Mycetomoellerius</taxon>
    </lineage>
</organism>
<gene>
    <name evidence="1" type="ORF">ALC60_09572</name>
</gene>